<keyword evidence="10" id="KW-1185">Reference proteome</keyword>
<dbReference type="PATRIC" id="fig|1179773.3.peg.5014"/>
<evidence type="ECO:0000256" key="2">
    <source>
        <dbReference type="ARBA" id="ARBA00022692"/>
    </source>
</evidence>
<dbReference type="InterPro" id="IPR012338">
    <property type="entry name" value="Beta-lactam/transpept-like"/>
</dbReference>
<feature type="transmembrane region" description="Helical" evidence="7">
    <location>
        <begin position="608"/>
        <end position="629"/>
    </location>
</feature>
<reference evidence="9 10" key="1">
    <citation type="journal article" date="2012" name="BMC Genomics">
        <title>Complete genome sequence of Saccharothrix espanaensis DSM 44229T and comparison to the other completely sequenced Pseudonocardiaceae.</title>
        <authorList>
            <person name="Strobel T."/>
            <person name="Al-Dilaimi A."/>
            <person name="Blom J."/>
            <person name="Gessner A."/>
            <person name="Kalinowski J."/>
            <person name="Luzhetska M."/>
            <person name="Puhler A."/>
            <person name="Szczepanowski R."/>
            <person name="Bechthold A."/>
            <person name="Ruckert C."/>
        </authorList>
    </citation>
    <scope>NUCLEOTIDE SEQUENCE [LARGE SCALE GENOMIC DNA]</scope>
    <source>
        <strain evidence="10">ATCC 51144 / DSM 44229 / JCM 9112 / NBRC 15066 / NRRL 15764</strain>
    </source>
</reference>
<evidence type="ECO:0000256" key="5">
    <source>
        <dbReference type="ARBA" id="ARBA00023136"/>
    </source>
</evidence>
<feature type="transmembrane region" description="Helical" evidence="7">
    <location>
        <begin position="208"/>
        <end position="225"/>
    </location>
</feature>
<feature type="transmembrane region" description="Helical" evidence="7">
    <location>
        <begin position="354"/>
        <end position="372"/>
    </location>
</feature>
<dbReference type="InterPro" id="IPR050515">
    <property type="entry name" value="Beta-lactam/transpept"/>
</dbReference>
<keyword evidence="4 7" id="KW-1133">Transmembrane helix</keyword>
<evidence type="ECO:0000313" key="10">
    <source>
        <dbReference type="Proteomes" id="UP000006281"/>
    </source>
</evidence>
<dbReference type="GO" id="GO:0008658">
    <property type="term" value="F:penicillin binding"/>
    <property type="evidence" value="ECO:0007669"/>
    <property type="project" value="InterPro"/>
</dbReference>
<dbReference type="InterPro" id="IPR001182">
    <property type="entry name" value="FtsW/RodA"/>
</dbReference>
<dbReference type="GO" id="GO:0071555">
    <property type="term" value="P:cell wall organization"/>
    <property type="evidence" value="ECO:0007669"/>
    <property type="project" value="TreeGrafter"/>
</dbReference>
<feature type="transmembrane region" description="Helical" evidence="7">
    <location>
        <begin position="124"/>
        <end position="151"/>
    </location>
</feature>
<feature type="transmembrane region" description="Helical" evidence="7">
    <location>
        <begin position="70"/>
        <end position="87"/>
    </location>
</feature>
<dbReference type="Gene3D" id="3.40.710.10">
    <property type="entry name" value="DD-peptidase/beta-lactamase superfamily"/>
    <property type="match status" value="1"/>
</dbReference>
<gene>
    <name evidence="9" type="ordered locus">BN6_49950</name>
</gene>
<accession>K0K6R0</accession>
<feature type="transmembrane region" description="Helical" evidence="7">
    <location>
        <begin position="295"/>
        <end position="312"/>
    </location>
</feature>
<feature type="transmembrane region" description="Helical" evidence="7">
    <location>
        <begin position="318"/>
        <end position="334"/>
    </location>
</feature>
<dbReference type="GO" id="GO:0008360">
    <property type="term" value="P:regulation of cell shape"/>
    <property type="evidence" value="ECO:0007669"/>
    <property type="project" value="UniProtKB-KW"/>
</dbReference>
<feature type="compositionally biased region" description="Basic and acidic residues" evidence="6">
    <location>
        <begin position="856"/>
        <end position="865"/>
    </location>
</feature>
<evidence type="ECO:0000313" key="9">
    <source>
        <dbReference type="EMBL" id="CCH32263.1"/>
    </source>
</evidence>
<dbReference type="InterPro" id="IPR001460">
    <property type="entry name" value="PCN-bd_Tpept"/>
</dbReference>
<feature type="region of interest" description="Disordered" evidence="6">
    <location>
        <begin position="849"/>
        <end position="873"/>
    </location>
</feature>
<dbReference type="STRING" id="1179773.BN6_49950"/>
<dbReference type="SUPFAM" id="SSF56601">
    <property type="entry name" value="beta-lactamase/transpeptidase-like"/>
    <property type="match status" value="1"/>
</dbReference>
<dbReference type="Pfam" id="PF01098">
    <property type="entry name" value="FTSW_RODA_SPOVE"/>
    <property type="match status" value="1"/>
</dbReference>
<dbReference type="eggNOG" id="COG0772">
    <property type="taxonomic scope" value="Bacteria"/>
</dbReference>
<dbReference type="GO" id="GO:0005886">
    <property type="term" value="C:plasma membrane"/>
    <property type="evidence" value="ECO:0007669"/>
    <property type="project" value="TreeGrafter"/>
</dbReference>
<dbReference type="EMBL" id="HE804045">
    <property type="protein sequence ID" value="CCH32263.1"/>
    <property type="molecule type" value="Genomic_DNA"/>
</dbReference>
<feature type="transmembrane region" description="Helical" evidence="7">
    <location>
        <begin position="245"/>
        <end position="263"/>
    </location>
</feature>
<feature type="transmembrane region" description="Helical" evidence="7">
    <location>
        <begin position="93"/>
        <end position="112"/>
    </location>
</feature>
<dbReference type="GO" id="GO:0051301">
    <property type="term" value="P:cell division"/>
    <property type="evidence" value="ECO:0007669"/>
    <property type="project" value="InterPro"/>
</dbReference>
<dbReference type="Pfam" id="PF00905">
    <property type="entry name" value="Transpeptidase"/>
    <property type="match status" value="1"/>
</dbReference>
<protein>
    <recommendedName>
        <fullName evidence="8">Penicillin-binding protein transpeptidase domain-containing protein</fullName>
    </recommendedName>
</protein>
<evidence type="ECO:0000256" key="7">
    <source>
        <dbReference type="SAM" id="Phobius"/>
    </source>
</evidence>
<name>K0K6R0_SACES</name>
<dbReference type="GO" id="GO:0071972">
    <property type="term" value="F:peptidoglycan L,D-transpeptidase activity"/>
    <property type="evidence" value="ECO:0007669"/>
    <property type="project" value="TreeGrafter"/>
</dbReference>
<dbReference type="BioCyc" id="SESP1179773:BN6_RS24155-MONOMER"/>
<dbReference type="HOGENOM" id="CLU_272968_0_0_11"/>
<keyword evidence="2 7" id="KW-0812">Transmembrane</keyword>
<dbReference type="eggNOG" id="COG0768">
    <property type="taxonomic scope" value="Bacteria"/>
</dbReference>
<evidence type="ECO:0000256" key="6">
    <source>
        <dbReference type="SAM" id="MobiDB-lite"/>
    </source>
</evidence>
<dbReference type="OrthoDB" id="3350718at2"/>
<proteinExistence type="predicted"/>
<dbReference type="PANTHER" id="PTHR30627:SF24">
    <property type="entry name" value="PENICILLIN-BINDING PROTEIN 4B"/>
    <property type="match status" value="1"/>
</dbReference>
<feature type="transmembrane region" description="Helical" evidence="7">
    <location>
        <begin position="469"/>
        <end position="489"/>
    </location>
</feature>
<sequence length="1181" mass="125038">MGHEVVAVLALFLGGPAAWGRSLVLAGLLLAVVNCVRFLVSRPAVALAADGAAPTVRHEGWRKALRGPHAALVLPPLLVLAGASFGTFLTVAWYIPCSAPLYAVVAVVVRRLKAEHGRRGEDIVAGPVLAVVLATTALVQVGIIMALRLGVSPDPTAGFAQTFSLAALVEVGFAIFVPLGVAFALLWSERGRVGRWAAARPFDRLAPTWRYLAGIGAVFVLIVAPKFDPVGDDGLTFFKVATAEYAKVLCVWVLAVVLARYAIGFQVSPPPLPRSPRELWASRTRLPRWFRRSKHLGYTIVILGVAGAAVIWKKDIGPIIPLLAAAATIVVHLLRGQVGAGVRRRDTLKAGRTLMVSLLVVAAVALGVFRFVEHVQTRQEAWLEPWTFSWSVACQAPPAGVEAPRAPDGYEVCLDSLDNDAAAKRSQVAQSMSAVADGGVWGRGLADTVLGPLPAGDTDFVLAVIWNKLGGLAVLLLALLLALLAAALARVHRHLGRFAEDRAEVPGGQRGGRAARLFAVGVAGMLLGQFGFVLAATTNRVPHSGITVPFLSRGGHSTLALVVAVMAAVWLLYRADRPRGPRPPTAPRTATVRTPELPKLPLAKVRRVVPLVVIVVFALVGGLAAVVTVRPYGRYAQDRPTCTAESARIDPEQCSTDRVANRRTSVELRIGGTPAYYRDRAEQRWVPIEPAPLALSDLAGLIRLHGKGGVLNNALDPLIERGSGTSLGERLLPTPGGPERGTIDLTVQPVLQRSLTEALRADATEAGPLAGGVVVLDARTGQVLAASSAPSPLDWPDKTGPDPDRDGASAFGEHNDDYGPVENGRLAASETGCDTIEWDNRCRRWSLQRQSAGYTEEERAEERRYAPGAPDAALPSIDENRALGRRYGLGSTFKVVVAAAFLARPGNTAQTTIPSPATYRPRSGEPIQNYTKTRCEGTGADGRITLKQALTVSCNTAFVQLVDRELGWDAVRDMAVRMGFADTSAGGADTAWLADLAAGRASYVPTEVDVPGSDSLGNNVLGGGRVEGTPLQLATMMTAVANGGVVVQPSLVSVTAGPFGRDRTEHRGVQRRVLTAEQAGELSEALSGVTQDDSGTAHRLRTERERSLRVKTGTHEIRGEGEAPVPGGFATQNAWVVGALDTAAGPVTFAVAVETGSEEAGSRRVRLLAQQVIDKVVEVRG</sequence>
<feature type="transmembrane region" description="Helical" evidence="7">
    <location>
        <begin position="163"/>
        <end position="187"/>
    </location>
</feature>
<dbReference type="AlphaFoldDB" id="K0K6R0"/>
<feature type="domain" description="Penicillin-binding protein transpeptidase" evidence="8">
    <location>
        <begin position="771"/>
        <end position="1163"/>
    </location>
</feature>
<dbReference type="PANTHER" id="PTHR30627">
    <property type="entry name" value="PEPTIDOGLYCAN D,D-TRANSPEPTIDASE"/>
    <property type="match status" value="1"/>
</dbReference>
<organism evidence="9 10">
    <name type="scientific">Saccharothrix espanaensis (strain ATCC 51144 / DSM 44229 / JCM 9112 / NBRC 15066 / NRRL 15764)</name>
    <dbReference type="NCBI Taxonomy" id="1179773"/>
    <lineage>
        <taxon>Bacteria</taxon>
        <taxon>Bacillati</taxon>
        <taxon>Actinomycetota</taxon>
        <taxon>Actinomycetes</taxon>
        <taxon>Pseudonocardiales</taxon>
        <taxon>Pseudonocardiaceae</taxon>
        <taxon>Saccharothrix</taxon>
    </lineage>
</organism>
<keyword evidence="3" id="KW-0133">Cell shape</keyword>
<dbReference type="KEGG" id="sesp:BN6_49950"/>
<evidence type="ECO:0000259" key="8">
    <source>
        <dbReference type="Pfam" id="PF00905"/>
    </source>
</evidence>
<feature type="region of interest" description="Disordered" evidence="6">
    <location>
        <begin position="785"/>
        <end position="821"/>
    </location>
</feature>
<evidence type="ECO:0000256" key="1">
    <source>
        <dbReference type="ARBA" id="ARBA00004141"/>
    </source>
</evidence>
<dbReference type="Proteomes" id="UP000006281">
    <property type="component" value="Chromosome"/>
</dbReference>
<evidence type="ECO:0000256" key="3">
    <source>
        <dbReference type="ARBA" id="ARBA00022960"/>
    </source>
</evidence>
<comment type="subcellular location">
    <subcellularLocation>
        <location evidence="1">Membrane</location>
        <topology evidence="1">Multi-pass membrane protein</topology>
    </subcellularLocation>
</comment>
<dbReference type="RefSeq" id="WP_015102375.1">
    <property type="nucleotide sequence ID" value="NC_019673.1"/>
</dbReference>
<feature type="transmembrane region" description="Helical" evidence="7">
    <location>
        <begin position="517"/>
        <end position="536"/>
    </location>
</feature>
<keyword evidence="5 7" id="KW-0472">Membrane</keyword>
<feature type="transmembrane region" description="Helical" evidence="7">
    <location>
        <begin position="556"/>
        <end position="573"/>
    </location>
</feature>
<evidence type="ECO:0000256" key="4">
    <source>
        <dbReference type="ARBA" id="ARBA00022989"/>
    </source>
</evidence>
<feature type="compositionally biased region" description="Basic and acidic residues" evidence="6">
    <location>
        <begin position="795"/>
        <end position="817"/>
    </location>
</feature>